<evidence type="ECO:0000313" key="10">
    <source>
        <dbReference type="EMBL" id="TXS91363.1"/>
    </source>
</evidence>
<dbReference type="CDD" id="cd00165">
    <property type="entry name" value="S4"/>
    <property type="match status" value="1"/>
</dbReference>
<dbReference type="InterPro" id="IPR006225">
    <property type="entry name" value="PsdUridine_synth_RluC/D"/>
</dbReference>
<evidence type="ECO:0000256" key="3">
    <source>
        <dbReference type="ARBA" id="ARBA00023235"/>
    </source>
</evidence>
<dbReference type="PROSITE" id="PS01129">
    <property type="entry name" value="PSI_RLU"/>
    <property type="match status" value="1"/>
</dbReference>
<dbReference type="RefSeq" id="WP_148069597.1">
    <property type="nucleotide sequence ID" value="NZ_VRZA01000006.1"/>
</dbReference>
<dbReference type="AlphaFoldDB" id="A0A5C8ZS81"/>
<dbReference type="NCBIfam" id="NF008385">
    <property type="entry name" value="PRK11180.1"/>
    <property type="match status" value="1"/>
</dbReference>
<comment type="similarity">
    <text evidence="1 8">Belongs to the pseudouridine synthase RluA family.</text>
</comment>
<dbReference type="PANTHER" id="PTHR21600">
    <property type="entry name" value="MITOCHONDRIAL RNA PSEUDOURIDINE SYNTHASE"/>
    <property type="match status" value="1"/>
</dbReference>
<dbReference type="InterPro" id="IPR006224">
    <property type="entry name" value="PsdUridine_synth_RluA-like_CS"/>
</dbReference>
<proteinExistence type="inferred from homology"/>
<dbReference type="Pfam" id="PF00849">
    <property type="entry name" value="PseudoU_synth_2"/>
    <property type="match status" value="1"/>
</dbReference>
<feature type="active site" evidence="6">
    <location>
        <position position="138"/>
    </location>
</feature>
<dbReference type="GO" id="GO:0000455">
    <property type="term" value="P:enzyme-directed rRNA pseudouridine synthesis"/>
    <property type="evidence" value="ECO:0007669"/>
    <property type="project" value="TreeGrafter"/>
</dbReference>
<dbReference type="InterPro" id="IPR006145">
    <property type="entry name" value="PsdUridine_synth_RsuA/RluA"/>
</dbReference>
<dbReference type="Gene3D" id="3.10.290.10">
    <property type="entry name" value="RNA-binding S4 domain"/>
    <property type="match status" value="1"/>
</dbReference>
<evidence type="ECO:0000313" key="11">
    <source>
        <dbReference type="Proteomes" id="UP000321039"/>
    </source>
</evidence>
<evidence type="ECO:0000256" key="7">
    <source>
        <dbReference type="PROSITE-ProRule" id="PRU00182"/>
    </source>
</evidence>
<organism evidence="10 11">
    <name type="scientific">Parahaliea maris</name>
    <dbReference type="NCBI Taxonomy" id="2716870"/>
    <lineage>
        <taxon>Bacteria</taxon>
        <taxon>Pseudomonadati</taxon>
        <taxon>Pseudomonadota</taxon>
        <taxon>Gammaproteobacteria</taxon>
        <taxon>Cellvibrionales</taxon>
        <taxon>Halieaceae</taxon>
        <taxon>Parahaliea</taxon>
    </lineage>
</organism>
<dbReference type="EC" id="5.4.99.-" evidence="8"/>
<dbReference type="FunFam" id="3.30.2350.10:FF:000006">
    <property type="entry name" value="Pseudouridine synthase"/>
    <property type="match status" value="1"/>
</dbReference>
<dbReference type="PROSITE" id="PS50889">
    <property type="entry name" value="S4"/>
    <property type="match status" value="1"/>
</dbReference>
<comment type="catalytic activity">
    <reaction evidence="4">
        <text>uridine(1911/1915/1917) in 23S rRNA = pseudouridine(1911/1915/1917) in 23S rRNA</text>
        <dbReference type="Rhea" id="RHEA:42524"/>
        <dbReference type="Rhea" id="RHEA-COMP:10097"/>
        <dbReference type="Rhea" id="RHEA-COMP:10098"/>
        <dbReference type="ChEBI" id="CHEBI:65314"/>
        <dbReference type="ChEBI" id="CHEBI:65315"/>
        <dbReference type="EC" id="5.4.99.23"/>
    </reaction>
</comment>
<feature type="domain" description="Pseudouridine synthase RsuA/RluA-like" evidence="9">
    <location>
        <begin position="92"/>
        <end position="242"/>
    </location>
</feature>
<dbReference type="Gene3D" id="3.30.2350.10">
    <property type="entry name" value="Pseudouridine synthase"/>
    <property type="match status" value="1"/>
</dbReference>
<evidence type="ECO:0000256" key="6">
    <source>
        <dbReference type="PIRSR" id="PIRSR606225-1"/>
    </source>
</evidence>
<evidence type="ECO:0000256" key="8">
    <source>
        <dbReference type="RuleBase" id="RU362028"/>
    </source>
</evidence>
<comment type="caution">
    <text evidence="10">The sequence shown here is derived from an EMBL/GenBank/DDBJ whole genome shotgun (WGS) entry which is preliminary data.</text>
</comment>
<name>A0A5C8ZS81_9GAMM</name>
<keyword evidence="3 8" id="KW-0413">Isomerase</keyword>
<dbReference type="CDD" id="cd02869">
    <property type="entry name" value="PseudoU_synth_RluA_like"/>
    <property type="match status" value="1"/>
</dbReference>
<comment type="function">
    <text evidence="5">Responsible for synthesis of pseudouridine from uracil at positions 1911, 1915 and 1917 in 23S ribosomal RNA.</text>
</comment>
<dbReference type="EMBL" id="VRZA01000006">
    <property type="protein sequence ID" value="TXS91363.1"/>
    <property type="molecule type" value="Genomic_DNA"/>
</dbReference>
<evidence type="ECO:0000259" key="9">
    <source>
        <dbReference type="Pfam" id="PF00849"/>
    </source>
</evidence>
<dbReference type="InterPro" id="IPR050188">
    <property type="entry name" value="RluA_PseudoU_synthase"/>
</dbReference>
<protein>
    <recommendedName>
        <fullName evidence="8">Pseudouridine synthase</fullName>
        <ecNumber evidence="8">5.4.99.-</ecNumber>
    </recommendedName>
</protein>
<evidence type="ECO:0000256" key="5">
    <source>
        <dbReference type="ARBA" id="ARBA00056072"/>
    </source>
</evidence>
<dbReference type="SUPFAM" id="SSF55174">
    <property type="entry name" value="Alpha-L RNA-binding motif"/>
    <property type="match status" value="1"/>
</dbReference>
<keyword evidence="2 7" id="KW-0694">RNA-binding</keyword>
<dbReference type="PANTHER" id="PTHR21600:SF44">
    <property type="entry name" value="RIBOSOMAL LARGE SUBUNIT PSEUDOURIDINE SYNTHASE D"/>
    <property type="match status" value="1"/>
</dbReference>
<sequence length="327" mass="35914">MADTIREQADIPAELDGERLDAAAARLFPDYSRSRLQSWIKRGDLRLDGATCRPRDKVRAGGKLSLEAELEDEVSWKPQDIELDIIYEDDSILVLNKPAGLVVHPAAGHADGTLVNALLNHAPAMAQLPRGGIVHRLDMETSGIMVAAKTLQAHHDLVDQLQERTVKRQYCAVCIGAMTGGGTIDAPMGRHPRSRKKMAVVAFGGKPAITHYRVTQRFGHHTRIAVSLETGRTHQIRVHMAHRKYPLIGDPVYGGRPRIPKGASERLITALRGFPRQALHAEALGLEHPETGEPMHFECPLPDDINELLTILAEEDPVGTARDAPGY</sequence>
<dbReference type="InterPro" id="IPR036986">
    <property type="entry name" value="S4_RNA-bd_sf"/>
</dbReference>
<reference evidence="10 11" key="1">
    <citation type="submission" date="2019-08" db="EMBL/GenBank/DDBJ databases">
        <title>Parahaliea maris sp. nov., isolated from the surface seawater.</title>
        <authorList>
            <person name="Liu Y."/>
        </authorList>
    </citation>
    <scope>NUCLEOTIDE SEQUENCE [LARGE SCALE GENOMIC DNA]</scope>
    <source>
        <strain evidence="10 11">HSLHS9</strain>
    </source>
</reference>
<keyword evidence="11" id="KW-1185">Reference proteome</keyword>
<evidence type="ECO:0000256" key="4">
    <source>
        <dbReference type="ARBA" id="ARBA00036882"/>
    </source>
</evidence>
<dbReference type="SUPFAM" id="SSF55120">
    <property type="entry name" value="Pseudouridine synthase"/>
    <property type="match status" value="1"/>
</dbReference>
<evidence type="ECO:0000256" key="1">
    <source>
        <dbReference type="ARBA" id="ARBA00010876"/>
    </source>
</evidence>
<evidence type="ECO:0000256" key="2">
    <source>
        <dbReference type="ARBA" id="ARBA00022884"/>
    </source>
</evidence>
<dbReference type="InterPro" id="IPR020103">
    <property type="entry name" value="PsdUridine_synth_cat_dom_sf"/>
</dbReference>
<dbReference type="GO" id="GO:0003723">
    <property type="term" value="F:RNA binding"/>
    <property type="evidence" value="ECO:0007669"/>
    <property type="project" value="UniProtKB-KW"/>
</dbReference>
<comment type="catalytic activity">
    <reaction evidence="8">
        <text>a uridine in RNA = a pseudouridine in RNA</text>
        <dbReference type="Rhea" id="RHEA:48348"/>
        <dbReference type="Rhea" id="RHEA-COMP:12068"/>
        <dbReference type="Rhea" id="RHEA-COMP:12069"/>
        <dbReference type="ChEBI" id="CHEBI:65314"/>
        <dbReference type="ChEBI" id="CHEBI:65315"/>
    </reaction>
</comment>
<dbReference type="Proteomes" id="UP000321039">
    <property type="component" value="Unassembled WGS sequence"/>
</dbReference>
<dbReference type="NCBIfam" id="TIGR00005">
    <property type="entry name" value="rluA_subfam"/>
    <property type="match status" value="1"/>
</dbReference>
<gene>
    <name evidence="10" type="primary">rluD</name>
    <name evidence="10" type="ORF">FV139_16695</name>
</gene>
<accession>A0A5C8ZS81</accession>
<dbReference type="GO" id="GO:0160140">
    <property type="term" value="F:23S rRNA pseudouridine(1911/1915/1917) synthase activity"/>
    <property type="evidence" value="ECO:0007669"/>
    <property type="project" value="UniProtKB-EC"/>
</dbReference>